<dbReference type="VEuPathDB" id="TrichDB:TVAG_518810"/>
<dbReference type="Gene3D" id="3.90.70.10">
    <property type="entry name" value="Cysteine proteinases"/>
    <property type="match status" value="1"/>
</dbReference>
<reference evidence="5" key="1">
    <citation type="submission" date="2006-10" db="EMBL/GenBank/DDBJ databases">
        <authorList>
            <person name="Amadeo P."/>
            <person name="Zhao Q."/>
            <person name="Wortman J."/>
            <person name="Fraser-Liggett C."/>
            <person name="Carlton J."/>
        </authorList>
    </citation>
    <scope>NUCLEOTIDE SEQUENCE</scope>
    <source>
        <strain evidence="5">G3</strain>
    </source>
</reference>
<keyword evidence="6" id="KW-1185">Reference proteome</keyword>
<dbReference type="InterPro" id="IPR025661">
    <property type="entry name" value="Pept_asp_AS"/>
</dbReference>
<evidence type="ECO:0000313" key="6">
    <source>
        <dbReference type="Proteomes" id="UP000001542"/>
    </source>
</evidence>
<dbReference type="GO" id="GO:0004197">
    <property type="term" value="F:cysteine-type endopeptidase activity"/>
    <property type="evidence" value="ECO:0000318"/>
    <property type="project" value="GO_Central"/>
</dbReference>
<dbReference type="VEuPathDB" id="TrichDB:TVAGG3_0772740"/>
<dbReference type="PRINTS" id="PR00705">
    <property type="entry name" value="PAPAIN"/>
</dbReference>
<evidence type="ECO:0000259" key="4">
    <source>
        <dbReference type="SMART" id="SM00848"/>
    </source>
</evidence>
<dbReference type="EMBL" id="DS136773">
    <property type="protein sequence ID" value="EAX70162.1"/>
    <property type="molecule type" value="Genomic_DNA"/>
</dbReference>
<dbReference type="InParanoid" id="A2HKA5"/>
<dbReference type="FunFam" id="3.90.70.10:FF:000039">
    <property type="entry name" value="Cysteine proteinase 2, putative"/>
    <property type="match status" value="1"/>
</dbReference>
<evidence type="ECO:0000259" key="3">
    <source>
        <dbReference type="SMART" id="SM00645"/>
    </source>
</evidence>
<dbReference type="PANTHER" id="PTHR12411">
    <property type="entry name" value="CYSTEINE PROTEASE FAMILY C1-RELATED"/>
    <property type="match status" value="1"/>
</dbReference>
<name>A2HKA5_TRIV3</name>
<dbReference type="InterPro" id="IPR013128">
    <property type="entry name" value="Peptidase_C1A"/>
</dbReference>
<dbReference type="InterPro" id="IPR000169">
    <property type="entry name" value="Pept_cys_AS"/>
</dbReference>
<dbReference type="MEROPS" id="C01.082"/>
<dbReference type="OMA" id="MDCADDY"/>
<dbReference type="Proteomes" id="UP000001542">
    <property type="component" value="Unassembled WGS sequence"/>
</dbReference>
<keyword evidence="2" id="KW-1015">Disulfide bond</keyword>
<dbReference type="InterPro" id="IPR000668">
    <property type="entry name" value="Peptidase_C1A_C"/>
</dbReference>
<dbReference type="InterPro" id="IPR013201">
    <property type="entry name" value="Prot_inhib_I29"/>
</dbReference>
<accession>A2HKA5</accession>
<dbReference type="CDD" id="cd02248">
    <property type="entry name" value="Peptidase_C1A"/>
    <property type="match status" value="1"/>
</dbReference>
<dbReference type="SMART" id="SM00848">
    <property type="entry name" value="Inhibitor_I29"/>
    <property type="match status" value="1"/>
</dbReference>
<feature type="domain" description="Peptidase C1A papain C-terminal" evidence="3">
    <location>
        <begin position="99"/>
        <end position="312"/>
    </location>
</feature>
<evidence type="ECO:0000256" key="2">
    <source>
        <dbReference type="ARBA" id="ARBA00023157"/>
    </source>
</evidence>
<feature type="domain" description="Cathepsin propeptide inhibitor" evidence="4">
    <location>
        <begin position="22"/>
        <end position="77"/>
    </location>
</feature>
<comment type="similarity">
    <text evidence="1">Belongs to the peptidase C1 family.</text>
</comment>
<dbReference type="PROSITE" id="PS00139">
    <property type="entry name" value="THIOL_PROTEASE_CYS"/>
    <property type="match status" value="1"/>
</dbReference>
<evidence type="ECO:0000313" key="5">
    <source>
        <dbReference type="EMBL" id="EAX70162.1"/>
    </source>
</evidence>
<dbReference type="OrthoDB" id="10259130at2759"/>
<protein>
    <submittedName>
        <fullName evidence="5">Clan CA, family C1, cathepsin L-like cysteine peptidase</fullName>
    </submittedName>
</protein>
<dbReference type="GO" id="GO:0005764">
    <property type="term" value="C:lysosome"/>
    <property type="evidence" value="ECO:0000318"/>
    <property type="project" value="GO_Central"/>
</dbReference>
<gene>
    <name evidence="5" type="ORF">TVAG_518810</name>
</gene>
<proteinExistence type="inferred from homology"/>
<dbReference type="SMR" id="A2HKA5"/>
<dbReference type="SUPFAM" id="SSF54001">
    <property type="entry name" value="Cysteine proteinases"/>
    <property type="match status" value="1"/>
</dbReference>
<dbReference type="GO" id="GO:0005615">
    <property type="term" value="C:extracellular space"/>
    <property type="evidence" value="ECO:0000318"/>
    <property type="project" value="GO_Central"/>
</dbReference>
<dbReference type="STRING" id="5722.A2HKA5"/>
<dbReference type="AlphaFoldDB" id="A2HKA5"/>
<dbReference type="eggNOG" id="KOG1543">
    <property type="taxonomic scope" value="Eukaryota"/>
</dbReference>
<reference evidence="5" key="2">
    <citation type="journal article" date="2007" name="Science">
        <title>Draft genome sequence of the sexually transmitted pathogen Trichomonas vaginalis.</title>
        <authorList>
            <person name="Carlton J.M."/>
            <person name="Hirt R.P."/>
            <person name="Silva J.C."/>
            <person name="Delcher A.L."/>
            <person name="Schatz M."/>
            <person name="Zhao Q."/>
            <person name="Wortman J.R."/>
            <person name="Bidwell S.L."/>
            <person name="Alsmark U.C.M."/>
            <person name="Besteiro S."/>
            <person name="Sicheritz-Ponten T."/>
            <person name="Noel C.J."/>
            <person name="Dacks J.B."/>
            <person name="Foster P.G."/>
            <person name="Simillion C."/>
            <person name="Van de Peer Y."/>
            <person name="Miranda-Saavedra D."/>
            <person name="Barton G.J."/>
            <person name="Westrop G.D."/>
            <person name="Mueller S."/>
            <person name="Dessi D."/>
            <person name="Fiori P.L."/>
            <person name="Ren Q."/>
            <person name="Paulsen I."/>
            <person name="Zhang H."/>
            <person name="Bastida-Corcuera F.D."/>
            <person name="Simoes-Barbosa A."/>
            <person name="Brown M.T."/>
            <person name="Hayes R.D."/>
            <person name="Mukherjee M."/>
            <person name="Okumura C.Y."/>
            <person name="Schneider R."/>
            <person name="Smith A.J."/>
            <person name="Vanacova S."/>
            <person name="Villalvazo M."/>
            <person name="Haas B.J."/>
            <person name="Pertea M."/>
            <person name="Feldblyum T.V."/>
            <person name="Utterback T.R."/>
            <person name="Shu C.L."/>
            <person name="Osoegawa K."/>
            <person name="de Jong P.J."/>
            <person name="Hrdy I."/>
            <person name="Horvathova L."/>
            <person name="Zubacova Z."/>
            <person name="Dolezal P."/>
            <person name="Malik S.B."/>
            <person name="Logsdon J.M. Jr."/>
            <person name="Henze K."/>
            <person name="Gupta A."/>
            <person name="Wang C.C."/>
            <person name="Dunne R.L."/>
            <person name="Upcroft J.A."/>
            <person name="Upcroft P."/>
            <person name="White O."/>
            <person name="Salzberg S.L."/>
            <person name="Tang P."/>
            <person name="Chiu C.-H."/>
            <person name="Lee Y.-S."/>
            <person name="Embley T.M."/>
            <person name="Coombs G.H."/>
            <person name="Mottram J.C."/>
            <person name="Tachezy J."/>
            <person name="Fraser-Liggett C.M."/>
            <person name="Johnson P.J."/>
        </authorList>
    </citation>
    <scope>NUCLEOTIDE SEQUENCE [LARGE SCALE GENOMIC DNA]</scope>
    <source>
        <strain evidence="5">G3</strain>
    </source>
</reference>
<dbReference type="InterPro" id="IPR039417">
    <property type="entry name" value="Peptidase_C1A_papain-like"/>
</dbReference>
<evidence type="ECO:0000256" key="1">
    <source>
        <dbReference type="ARBA" id="ARBA00008455"/>
    </source>
</evidence>
<dbReference type="PROSITE" id="PS00640">
    <property type="entry name" value="THIOL_PROTEASE_ASN"/>
    <property type="match status" value="1"/>
</dbReference>
<dbReference type="KEGG" id="tva:4727544"/>
<dbReference type="Pfam" id="PF08246">
    <property type="entry name" value="Inhibitor_I29"/>
    <property type="match status" value="1"/>
</dbReference>
<sequence>MLPLFFNRAKSIGILQHEEKAFLGWMRETGNIFFGDEYHFRLGIFLSNKRYVEQHNAAGKSFKVALNHLAHLTPNEYKVLLGEKPYTGERKYVKLDNVAAASVDWRTKGIVNEIKDQGQCGSCWAFSAIQACESRWAQAGHKLLSFSEQNLVDCCGGCYGCDGGWSAVAIAFVTHTQDGYFMLESDYPYTAQDGQCKFDKMKGVGNTKGADGVEPTEEALAKAVTNGVVTISIDARQHSFHLYSSGIYYEPACSSTFLDHAVGCVGYGTEGSQAYWIVRNSWGTTWGEKGYIRMIKDKDNNCGVATRVELPIAL</sequence>
<dbReference type="InterPro" id="IPR038765">
    <property type="entry name" value="Papain-like_cys_pep_sf"/>
</dbReference>
<dbReference type="GO" id="GO:0051603">
    <property type="term" value="P:proteolysis involved in protein catabolic process"/>
    <property type="evidence" value="ECO:0000318"/>
    <property type="project" value="GO_Central"/>
</dbReference>
<organism evidence="5 6">
    <name type="scientific">Trichomonas vaginalis (strain ATCC PRA-98 / G3)</name>
    <dbReference type="NCBI Taxonomy" id="412133"/>
    <lineage>
        <taxon>Eukaryota</taxon>
        <taxon>Metamonada</taxon>
        <taxon>Parabasalia</taxon>
        <taxon>Trichomonadida</taxon>
        <taxon>Trichomonadidae</taxon>
        <taxon>Trichomonas</taxon>
    </lineage>
</organism>
<dbReference type="Pfam" id="PF00112">
    <property type="entry name" value="Peptidase_C1"/>
    <property type="match status" value="1"/>
</dbReference>
<dbReference type="SMART" id="SM00645">
    <property type="entry name" value="Pept_C1"/>
    <property type="match status" value="1"/>
</dbReference>